<keyword evidence="5" id="KW-1185">Reference proteome</keyword>
<feature type="region of interest" description="Disordered" evidence="3">
    <location>
        <begin position="206"/>
        <end position="225"/>
    </location>
</feature>
<evidence type="ECO:0000313" key="4">
    <source>
        <dbReference type="EMBL" id="GMI34306.1"/>
    </source>
</evidence>
<proteinExistence type="predicted"/>
<dbReference type="Gene3D" id="2.20.110.10">
    <property type="entry name" value="Histone H3 K4-specific methyltransferase SET7/9 N-terminal domain"/>
    <property type="match status" value="3"/>
</dbReference>
<keyword evidence="1" id="KW-0677">Repeat</keyword>
<dbReference type="EMBL" id="BRYB01003300">
    <property type="protein sequence ID" value="GMI34306.1"/>
    <property type="molecule type" value="Genomic_DNA"/>
</dbReference>
<dbReference type="Pfam" id="PF02493">
    <property type="entry name" value="MORN"/>
    <property type="match status" value="7"/>
</dbReference>
<dbReference type="InterPro" id="IPR003409">
    <property type="entry name" value="MORN"/>
</dbReference>
<organism evidence="4 5">
    <name type="scientific">Tetraparma gracilis</name>
    <dbReference type="NCBI Taxonomy" id="2962635"/>
    <lineage>
        <taxon>Eukaryota</taxon>
        <taxon>Sar</taxon>
        <taxon>Stramenopiles</taxon>
        <taxon>Ochrophyta</taxon>
        <taxon>Bolidophyceae</taxon>
        <taxon>Parmales</taxon>
        <taxon>Triparmaceae</taxon>
        <taxon>Tetraparma</taxon>
    </lineage>
</organism>
<protein>
    <submittedName>
        <fullName evidence="4">Uncharacterized protein</fullName>
    </submittedName>
</protein>
<evidence type="ECO:0000313" key="5">
    <source>
        <dbReference type="Proteomes" id="UP001165060"/>
    </source>
</evidence>
<dbReference type="SUPFAM" id="SSF82185">
    <property type="entry name" value="Histone H3 K4-specific methyltransferase SET7/9 N-terminal domain"/>
    <property type="match status" value="3"/>
</dbReference>
<name>A0ABQ6MWY3_9STRA</name>
<accession>A0ABQ6MWY3</accession>
<dbReference type="SMART" id="SM00698">
    <property type="entry name" value="MORN"/>
    <property type="match status" value="6"/>
</dbReference>
<sequence length="823" mass="94769">MAEIDYNAEKINLIKHENIKEPGIHLKSVHRGAERRTKWETELIRVSVLDVDGNERPGCTWRVPRHKLTVEFLQEVVNRSPAGEDPDGCLIEFLRDSTGVELIWPDQMQQRCNPKPFSYYIVKKFVTEGYDAKEDMHYSGDLRVMLKHVPLKTSNEKYWVKLEDVRVWVLAGIIEEDTYVQKYVKKARRCEKAIDIVSKKIKNTANQPVHDDRGNEMTGAKADQEREERYLDLFREKERIEEEHDHAKHEVEIAVRQRIGSRLELRQGEIDPKAGSCTWILQFSGLNKKTFEDLVAHKTDWSGIKLAIGRGTRKPHTCRGVLPDGSKPFIPDLTEFSVNMYGVRVQRLEDGFGTYQELDRQSTDIKGKRFQFYHGTFQEGKKHGYGVWYTDEGIYSGQIQHDQPAGKGRMDYANGDNLTGTFSVAEGHKESLLGANPYARGEPNGMCKRTFSDGSFFEGEMKDGRITGKGAYVNAMGERYDGSFKDGYFHGQGKYITAVGEIMEGEFFQNLLHGYGNYTSSRDDKYTGAFDRGERHGKGMEHFSDNNRFVGFYADGLRLWHGETYFGNVTESIGERGEVMLSYDCKHEGPWRAGMMRSNGIVTYSATKNSWPSMNKKHPRYKFLSDLKDNEEKAYKRQQRQKKKLYDVDRMLRKEIERKKTKVFQQQRHLAKKNMYYAREDEEGITSAVVEGATAYRKSRIENMVNKQQKVMEEPHDIDDADDKPGLRMLDAKMMKKMVPKLKIEAENIETEIRKIGAHVVPRHTILSKLLQSDFEEMEERRRFINLPRTKEKIEDVVDKMYKAMNSVGGEGGEGDGGEAKAG</sequence>
<dbReference type="Proteomes" id="UP001165060">
    <property type="component" value="Unassembled WGS sequence"/>
</dbReference>
<comment type="caution">
    <text evidence="4">The sequence shown here is derived from an EMBL/GenBank/DDBJ whole genome shotgun (WGS) entry which is preliminary data.</text>
</comment>
<evidence type="ECO:0000256" key="2">
    <source>
        <dbReference type="SAM" id="Coils"/>
    </source>
</evidence>
<gene>
    <name evidence="4" type="ORF">TeGR_g13082</name>
</gene>
<evidence type="ECO:0000256" key="3">
    <source>
        <dbReference type="SAM" id="MobiDB-lite"/>
    </source>
</evidence>
<feature type="coiled-coil region" evidence="2">
    <location>
        <begin position="621"/>
        <end position="648"/>
    </location>
</feature>
<keyword evidence="2" id="KW-0175">Coiled coil</keyword>
<dbReference type="PANTHER" id="PTHR23084:SF263">
    <property type="entry name" value="MORN REPEAT-CONTAINING PROTEIN 1"/>
    <property type="match status" value="1"/>
</dbReference>
<reference evidence="4 5" key="1">
    <citation type="journal article" date="2023" name="Commun. Biol.">
        <title>Genome analysis of Parmales, the sister group of diatoms, reveals the evolutionary specialization of diatoms from phago-mixotrophs to photoautotrophs.</title>
        <authorList>
            <person name="Ban H."/>
            <person name="Sato S."/>
            <person name="Yoshikawa S."/>
            <person name="Yamada K."/>
            <person name="Nakamura Y."/>
            <person name="Ichinomiya M."/>
            <person name="Sato N."/>
            <person name="Blanc-Mathieu R."/>
            <person name="Endo H."/>
            <person name="Kuwata A."/>
            <person name="Ogata H."/>
        </authorList>
    </citation>
    <scope>NUCLEOTIDE SEQUENCE [LARGE SCALE GENOMIC DNA]</scope>
</reference>
<dbReference type="PANTHER" id="PTHR23084">
    <property type="entry name" value="PHOSPHATIDYLINOSITOL-4-PHOSPHATE 5-KINASE RELATED"/>
    <property type="match status" value="1"/>
</dbReference>
<feature type="coiled-coil region" evidence="2">
    <location>
        <begin position="230"/>
        <end position="257"/>
    </location>
</feature>
<evidence type="ECO:0000256" key="1">
    <source>
        <dbReference type="ARBA" id="ARBA00022737"/>
    </source>
</evidence>